<reference evidence="3 4" key="1">
    <citation type="submission" date="2020-03" db="EMBL/GenBank/DDBJ databases">
        <title>Genomic Encyclopedia of Type Strains, Phase III (KMG-III): the genomes of soil and plant-associated and newly described type strains.</title>
        <authorList>
            <person name="Whitman W."/>
        </authorList>
    </citation>
    <scope>NUCLEOTIDE SEQUENCE [LARGE SCALE GENOMIC DNA]</scope>
    <source>
        <strain evidence="3 4">CECT 8804</strain>
    </source>
</reference>
<keyword evidence="1" id="KW-1133">Transmembrane helix</keyword>
<feature type="domain" description="DUF5808" evidence="2">
    <location>
        <begin position="15"/>
        <end position="38"/>
    </location>
</feature>
<name>A0ABX0TTF6_9SPHN</name>
<organism evidence="3 4">
    <name type="scientific">Sphingomonas vulcanisoli</name>
    <dbReference type="NCBI Taxonomy" id="1658060"/>
    <lineage>
        <taxon>Bacteria</taxon>
        <taxon>Pseudomonadati</taxon>
        <taxon>Pseudomonadota</taxon>
        <taxon>Alphaproteobacteria</taxon>
        <taxon>Sphingomonadales</taxon>
        <taxon>Sphingomonadaceae</taxon>
        <taxon>Sphingomonas</taxon>
    </lineage>
</organism>
<feature type="transmembrane region" description="Helical" evidence="1">
    <location>
        <begin position="39"/>
        <end position="61"/>
    </location>
</feature>
<protein>
    <submittedName>
        <fullName evidence="3">Membrane protein</fullName>
    </submittedName>
</protein>
<dbReference type="Proteomes" id="UP000727456">
    <property type="component" value="Unassembled WGS sequence"/>
</dbReference>
<keyword evidence="1" id="KW-0472">Membrane</keyword>
<dbReference type="InterPro" id="IPR043831">
    <property type="entry name" value="DUF5808"/>
</dbReference>
<evidence type="ECO:0000259" key="2">
    <source>
        <dbReference type="Pfam" id="PF19124"/>
    </source>
</evidence>
<evidence type="ECO:0000313" key="3">
    <source>
        <dbReference type="EMBL" id="NIJ08797.1"/>
    </source>
</evidence>
<dbReference type="EMBL" id="JAAOZC010000006">
    <property type="protein sequence ID" value="NIJ08797.1"/>
    <property type="molecule type" value="Genomic_DNA"/>
</dbReference>
<accession>A0ABX0TTF6</accession>
<keyword evidence="1" id="KW-0812">Transmembrane</keyword>
<dbReference type="Pfam" id="PF19124">
    <property type="entry name" value="DUF5808"/>
    <property type="match status" value="1"/>
</dbReference>
<keyword evidence="4" id="KW-1185">Reference proteome</keyword>
<comment type="caution">
    <text evidence="3">The sequence shown here is derived from an EMBL/GenBank/DDBJ whole genome shotgun (WGS) entry which is preliminary data.</text>
</comment>
<evidence type="ECO:0000313" key="4">
    <source>
        <dbReference type="Proteomes" id="UP000727456"/>
    </source>
</evidence>
<gene>
    <name evidence="3" type="ORF">FHS31_002421</name>
</gene>
<evidence type="ECO:0000256" key="1">
    <source>
        <dbReference type="SAM" id="Phobius"/>
    </source>
</evidence>
<sequence>MMQGKYTAWGLYRDPDDPRLIVPKPIPAMGWTINVGHRFGPLVLLATGVGAVAAVGMTMLYG</sequence>
<proteinExistence type="predicted"/>